<dbReference type="AlphaFoldDB" id="A0A7C1JVW2"/>
<dbReference type="Gene3D" id="1.10.246.130">
    <property type="match status" value="1"/>
</dbReference>
<dbReference type="InterPro" id="IPR052896">
    <property type="entry name" value="GGT-like_enzyme"/>
</dbReference>
<reference evidence="1" key="1">
    <citation type="journal article" date="2020" name="mSystems">
        <title>Genome- and Community-Level Interaction Insights into Carbon Utilization and Element Cycling Functions of Hydrothermarchaeota in Hydrothermal Sediment.</title>
        <authorList>
            <person name="Zhou Z."/>
            <person name="Liu Y."/>
            <person name="Xu W."/>
            <person name="Pan J."/>
            <person name="Luo Z.H."/>
            <person name="Li M."/>
        </authorList>
    </citation>
    <scope>NUCLEOTIDE SEQUENCE [LARGE SCALE GENOMIC DNA]</scope>
    <source>
        <strain evidence="1">SpSt-289</strain>
    </source>
</reference>
<sequence length="562" mass="60125">MKIDPIFRSRRSNVMATRGMVATSQPLAAQAGLSILQAGGNAADAAVATAAMLNVVEPISTGIGGDCFALYYDARTGAVTALNGSGRAPAGASIEEITRLGYAKMPTYTGHTVSVPGAVAGWSDLLERHGRMSLADVLQPAIWTAEHGYPVSELIALAWRTQEKKLRRDPDWQSGDLDNGPPQPSGLELLIDGRAPRPGEIMRIPTLAETLRGIAAEGKRYIYEGDFARKLSEHVQRYGGWITPADMAAHASTWDEPICADYRGVRLYECPPNGQGLAAILALNLLEGYDLAHMSLADRVHLSIEAMRLAFADAQRWVCDPRVHPIPLDVLVSKEYAAQRRQSIDSQQAARHVPHGMPLAGSDTVYLSVVDGEGNACSFINSLYMGTGSGLVVPGTGVSLQNRANLFQLDPAHPNALAPNKRPYQTIIPALTLHCEGPFAGALHACFGVMGGYMQPQGHLQMMINLIDLQMTPQQALDMPRWALAGPEAGMGAEEAGGLVYVEEGWEFSLLAELAQRGHRLAPVTGFARSLFGGGQIILRNPETGVLTAGSDPRKDGCAGGW</sequence>
<dbReference type="PRINTS" id="PR01210">
    <property type="entry name" value="GGTRANSPTASE"/>
</dbReference>
<protein>
    <submittedName>
        <fullName evidence="1">Gamma-glutamyltransferase family protein</fullName>
    </submittedName>
</protein>
<dbReference type="InterPro" id="IPR043137">
    <property type="entry name" value="GGT_ssub_C"/>
</dbReference>
<keyword evidence="1" id="KW-0808">Transferase</keyword>
<dbReference type="SUPFAM" id="SSF56235">
    <property type="entry name" value="N-terminal nucleophile aminohydrolases (Ntn hydrolases)"/>
    <property type="match status" value="1"/>
</dbReference>
<dbReference type="InterPro" id="IPR029055">
    <property type="entry name" value="Ntn_hydrolases_N"/>
</dbReference>
<evidence type="ECO:0000313" key="1">
    <source>
        <dbReference type="EMBL" id="HDX30868.1"/>
    </source>
</evidence>
<dbReference type="GO" id="GO:0016740">
    <property type="term" value="F:transferase activity"/>
    <property type="evidence" value="ECO:0007669"/>
    <property type="project" value="UniProtKB-KW"/>
</dbReference>
<gene>
    <name evidence="1" type="ORF">ENQ20_05170</name>
</gene>
<dbReference type="PANTHER" id="PTHR43881:SF1">
    <property type="entry name" value="GAMMA-GLUTAMYLTRANSPEPTIDASE (AFU_ORTHOLOGUE AFUA_4G13580)"/>
    <property type="match status" value="1"/>
</dbReference>
<proteinExistence type="predicted"/>
<dbReference type="Pfam" id="PF01019">
    <property type="entry name" value="G_glu_transpept"/>
    <property type="match status" value="1"/>
</dbReference>
<organism evidence="1">
    <name type="scientific">Caldilinea aerophila</name>
    <dbReference type="NCBI Taxonomy" id="133453"/>
    <lineage>
        <taxon>Bacteria</taxon>
        <taxon>Bacillati</taxon>
        <taxon>Chloroflexota</taxon>
        <taxon>Caldilineae</taxon>
        <taxon>Caldilineales</taxon>
        <taxon>Caldilineaceae</taxon>
        <taxon>Caldilinea</taxon>
    </lineage>
</organism>
<dbReference type="InterPro" id="IPR043138">
    <property type="entry name" value="GGT_lsub"/>
</dbReference>
<dbReference type="EMBL" id="DSMG01000057">
    <property type="protein sequence ID" value="HDX30868.1"/>
    <property type="molecule type" value="Genomic_DNA"/>
</dbReference>
<comment type="caution">
    <text evidence="1">The sequence shown here is derived from an EMBL/GenBank/DDBJ whole genome shotgun (WGS) entry which is preliminary data.</text>
</comment>
<accession>A0A7C1JVW2</accession>
<dbReference type="Gene3D" id="3.60.20.40">
    <property type="match status" value="1"/>
</dbReference>
<name>A0A7C1JVW2_9CHLR</name>
<dbReference type="PANTHER" id="PTHR43881">
    <property type="entry name" value="GAMMA-GLUTAMYLTRANSPEPTIDASE (AFU_ORTHOLOGUE AFUA_4G13580)"/>
    <property type="match status" value="1"/>
</dbReference>